<dbReference type="InterPro" id="IPR033412">
    <property type="entry name" value="PFOR_II"/>
</dbReference>
<dbReference type="Pfam" id="PF02775">
    <property type="entry name" value="TPP_enzyme_C"/>
    <property type="match status" value="1"/>
</dbReference>
<evidence type="ECO:0000256" key="4">
    <source>
        <dbReference type="ARBA" id="ARBA00022982"/>
    </source>
</evidence>
<keyword evidence="3" id="KW-0479">Metal-binding</keyword>
<name>A0ABV4UJJ3_9RHOO</name>
<dbReference type="SUPFAM" id="SSF52922">
    <property type="entry name" value="TK C-terminal domain-like"/>
    <property type="match status" value="1"/>
</dbReference>
<dbReference type="PROSITE" id="PS00198">
    <property type="entry name" value="4FE4S_FER_1"/>
    <property type="match status" value="2"/>
</dbReference>
<evidence type="ECO:0000256" key="5">
    <source>
        <dbReference type="ARBA" id="ARBA00023002"/>
    </source>
</evidence>
<dbReference type="CDD" id="cd07034">
    <property type="entry name" value="TPP_PYR_PFOR_IOR-alpha_like"/>
    <property type="match status" value="1"/>
</dbReference>
<dbReference type="InterPro" id="IPR017900">
    <property type="entry name" value="4Fe4S_Fe_S_CS"/>
</dbReference>
<keyword evidence="2" id="KW-0004">4Fe-4S</keyword>
<evidence type="ECO:0000259" key="8">
    <source>
        <dbReference type="PROSITE" id="PS51379"/>
    </source>
</evidence>
<dbReference type="InterPro" id="IPR002880">
    <property type="entry name" value="Pyrv_Fd/Flavodoxin_OxRdtase_N"/>
</dbReference>
<feature type="domain" description="4Fe-4S ferredoxin-type" evidence="8">
    <location>
        <begin position="977"/>
        <end position="1006"/>
    </location>
</feature>
<dbReference type="RefSeq" id="WP_418892187.1">
    <property type="nucleotide sequence ID" value="NZ_JBEUWX010000003.1"/>
</dbReference>
<reference evidence="10" key="1">
    <citation type="submission" date="2024-06" db="EMBL/GenBank/DDBJ databases">
        <title>Radixoralia hellwigii gen. nov., sp nov., isolated from a root canal in the human oral cavity.</title>
        <authorList>
            <person name="Bartsch S."/>
            <person name="Wittmer A."/>
            <person name="Schulz A.-K."/>
            <person name="Neumann-Schaal M."/>
            <person name="Wolf J."/>
            <person name="Gronow S."/>
            <person name="Tennert C."/>
            <person name="Haecker G."/>
            <person name="Cieplik F."/>
            <person name="Al-Ahmad A."/>
        </authorList>
    </citation>
    <scope>NUCLEOTIDE SEQUENCE [LARGE SCALE GENOMIC DNA]</scope>
    <source>
        <strain evidence="10">Wk13</strain>
    </source>
</reference>
<dbReference type="EMBL" id="JBEUWX010000003">
    <property type="protein sequence ID" value="MFA9951107.1"/>
    <property type="molecule type" value="Genomic_DNA"/>
</dbReference>
<proteinExistence type="predicted"/>
<keyword evidence="5" id="KW-0560">Oxidoreductase</keyword>
<evidence type="ECO:0000313" key="9">
    <source>
        <dbReference type="EMBL" id="MFA9951107.1"/>
    </source>
</evidence>
<dbReference type="InterPro" id="IPR019752">
    <property type="entry name" value="Pyrv/ketoisovalerate_OxRed_cat"/>
</dbReference>
<dbReference type="InterPro" id="IPR029061">
    <property type="entry name" value="THDP-binding"/>
</dbReference>
<comment type="caution">
    <text evidence="9">The sequence shown here is derived from an EMBL/GenBank/DDBJ whole genome shotgun (WGS) entry which is preliminary data.</text>
</comment>
<dbReference type="SUPFAM" id="SSF52518">
    <property type="entry name" value="Thiamin diphosphate-binding fold (THDP-binding)"/>
    <property type="match status" value="2"/>
</dbReference>
<dbReference type="Pfam" id="PF00037">
    <property type="entry name" value="Fer4"/>
    <property type="match status" value="1"/>
</dbReference>
<dbReference type="InterPro" id="IPR017896">
    <property type="entry name" value="4Fe4S_Fe-S-bd"/>
</dbReference>
<feature type="domain" description="4Fe-4S ferredoxin-type" evidence="8">
    <location>
        <begin position="846"/>
        <end position="876"/>
    </location>
</feature>
<dbReference type="Pfam" id="PF17147">
    <property type="entry name" value="PFOR_II"/>
    <property type="match status" value="1"/>
</dbReference>
<dbReference type="InterPro" id="IPR009014">
    <property type="entry name" value="Transketo_C/PFOR_II"/>
</dbReference>
<dbReference type="SUPFAM" id="SSF54862">
    <property type="entry name" value="4Fe-4S ferredoxins"/>
    <property type="match status" value="1"/>
</dbReference>
<dbReference type="InterPro" id="IPR011766">
    <property type="entry name" value="TPP_enzyme_TPP-bd"/>
</dbReference>
<protein>
    <submittedName>
        <fullName evidence="9">2-oxoacid:acceptor oxidoreductase family protein</fullName>
    </submittedName>
</protein>
<evidence type="ECO:0000256" key="1">
    <source>
        <dbReference type="ARBA" id="ARBA00022448"/>
    </source>
</evidence>
<evidence type="ECO:0000256" key="3">
    <source>
        <dbReference type="ARBA" id="ARBA00022723"/>
    </source>
</evidence>
<accession>A0ABV4UJJ3</accession>
<dbReference type="Gene3D" id="3.40.50.970">
    <property type="match status" value="2"/>
</dbReference>
<keyword evidence="10" id="KW-1185">Reference proteome</keyword>
<dbReference type="SUPFAM" id="SSF53323">
    <property type="entry name" value="Pyruvate-ferredoxin oxidoreductase, PFOR, domain III"/>
    <property type="match status" value="1"/>
</dbReference>
<dbReference type="InterPro" id="IPR002869">
    <property type="entry name" value="Pyrv_flavodox_OxRed_cen"/>
</dbReference>
<sequence length="1672" mass="180854">MKTKKVKYPGISTVINGNGAVAHVMSHVCGGVIGYPITPSTEISEIYEAFRAEGGVNVWGKHPFFFEPEGEHSAQSGALGAQLTGGQYISNASSSQGILYALESHYVTVGKKVGGFVLQVAARVVSKHSLNVMAGHDDVYALLSSGYTILFGANPQEATDLAAIAYRVSALSLIPVANAMDGFATSHMMSEARLPEPELLREYLGDPAGRIPCPTLAQEVLYGAKGRVHQLNGYLSRHESELTPTDLAALKKFLDGNAAKIEKDNDGKLLTKTLPWLPAALHGAWKRQWRNAFEKGTRQRVPALVDVNNPGMTGPVQNQPDFQAGAADHRTHFASAVPALVRQAMAEYTALTGRTYAPVHTFMCEDADFVMVGLGSVCDDVEAVVEHLRAQGKKVGLVAIKLLQPFPEAEVAAALAGKQAVTVLERSEQTALTTLVTQALFKARENGEQRRAAHNRTRHADIPAIEAIPALTTAIFGLGGHDLQPRHLIAAFKAMETGKNAPLIYLGSQFFSKNPEPHLVELQQRMQAAYPETEWMALDSEANPRLLPDTAFRVRFHSVGGYGTIASGKLLTDILAGVLEMNSKSAPKYGSEKSGAPTNYYITLSPAPIKITNAELEDVEVVISPDHRSFVHTNPLKGLAEGGTFILQSSGTPEQVWAELPPQARKTIREKKINFFIIDAFAVARRNAPTPELATRMMGIAFIGAVAGHVKEVAGHASPEAMRTKIRNQIAKKFGAKGEAVVESNMQVIREGMAATQRVDYAQAAFLAIDAKPAPIPLRNVSLSASLCQPEGSAPCGMFDRDYFNDIVATPFKQGTIGEAPVLPGTGLFMPAGSAGAKDKGLFRRTAPLFSPDACTGCMECALVCPDAAIPNSVHDIHQLLLTGIAQLEIAETQRDALRAQIVPMTEGIREVYRQSRDTRAFHEVVAEVASRLPIRQASLLVNFSKLVEILAVYPVARTRPFFDAMEKTAPGTGGLFAATVDPWKCTGCLECVDVCGPGALRAKEQDVELLDTLQVRFDFMSKTANTPARFFDSALDADGEAKRLLLDRGNYYATTGGHGGCRGCGEVTAIRQVMAVNRAITDKRRHAHMAELESLIAVLEAKREALGAQDAARRQRIDETLATLEKRLYLFESGPTGNGPSGAIVANSTGCSSVYSSTFPFNAYKDPWVNSLFQDAQPLAKGIFEGISAQALTDIRALRTARLEIDDAYVPERHDAEMRLLRWNQFSEDELALLPTIITIGGDGATYDIGFGALSRILATNTPIKVVVLNTGAYSNTGGQASTSSFIGQDADLARYGAAHSGKYEARKELALLASFHANVFVCATSTAMQNHFLKHAMEALTYSDAPALLDIYTPCQGENGVADNVSARQARLAVESRMSPLFVHDPRRGENLHDWFSLEGNPDADKTWTMATLEYLDEEGHLQLLETPLTPANFAFSEIRFKKQFRRLKDTADTIPVHEYIELPEAQRAGKTPFIYTTDADKRLVRIGVSGTIIALVEERRRNWKMLQYLDGQHVSKLSAEYAEGVAALQAQVREALKQREDSLDGIARAMSDLATSSQAPAGGVGSAFIPLKPVAAPGPAPTVGDEGNGEHGSPDALVTLEDSALCTNCKTCYQDVPEIFEKTRLLVDGESREAARIIPGILARVQPTPELKARIKRVAANCDAEIIHG</sequence>
<dbReference type="Gene3D" id="3.40.50.920">
    <property type="match status" value="1"/>
</dbReference>
<dbReference type="Pfam" id="PF01855">
    <property type="entry name" value="POR_N"/>
    <property type="match status" value="1"/>
</dbReference>
<keyword evidence="1" id="KW-0813">Transport</keyword>
<keyword evidence="4" id="KW-0249">Electron transport</keyword>
<evidence type="ECO:0000256" key="6">
    <source>
        <dbReference type="ARBA" id="ARBA00023004"/>
    </source>
</evidence>
<evidence type="ECO:0000256" key="2">
    <source>
        <dbReference type="ARBA" id="ARBA00022485"/>
    </source>
</evidence>
<dbReference type="Proteomes" id="UP001574673">
    <property type="component" value="Unassembled WGS sequence"/>
</dbReference>
<dbReference type="PANTHER" id="PTHR32154">
    <property type="entry name" value="PYRUVATE-FLAVODOXIN OXIDOREDUCTASE-RELATED"/>
    <property type="match status" value="1"/>
</dbReference>
<organism evidence="9 10">
    <name type="scientific">Dentiradicibacter hellwigii</name>
    <dbReference type="NCBI Taxonomy" id="3149053"/>
    <lineage>
        <taxon>Bacteria</taxon>
        <taxon>Pseudomonadati</taxon>
        <taxon>Pseudomonadota</taxon>
        <taxon>Betaproteobacteria</taxon>
        <taxon>Rhodocyclales</taxon>
        <taxon>Rhodocyclaceae</taxon>
        <taxon>Dentiradicibacter</taxon>
    </lineage>
</organism>
<evidence type="ECO:0000313" key="10">
    <source>
        <dbReference type="Proteomes" id="UP001574673"/>
    </source>
</evidence>
<dbReference type="PROSITE" id="PS51379">
    <property type="entry name" value="4FE4S_FER_2"/>
    <property type="match status" value="2"/>
</dbReference>
<dbReference type="Gene3D" id="3.40.920.10">
    <property type="entry name" value="Pyruvate-ferredoxin oxidoreductase, PFOR, domain III"/>
    <property type="match status" value="1"/>
</dbReference>
<keyword evidence="7" id="KW-0411">Iron-sulfur</keyword>
<dbReference type="PANTHER" id="PTHR32154:SF0">
    <property type="entry name" value="PYRUVATE-FLAVODOXIN OXIDOREDUCTASE-RELATED"/>
    <property type="match status" value="1"/>
</dbReference>
<dbReference type="InterPro" id="IPR050722">
    <property type="entry name" value="Pyruvate:ferred/Flavod_OxRd"/>
</dbReference>
<keyword evidence="6" id="KW-0408">Iron</keyword>
<gene>
    <name evidence="9" type="ORF">ABCS64_12360</name>
</gene>
<dbReference type="Pfam" id="PF01558">
    <property type="entry name" value="POR"/>
    <property type="match status" value="1"/>
</dbReference>
<evidence type="ECO:0000256" key="7">
    <source>
        <dbReference type="ARBA" id="ARBA00023014"/>
    </source>
</evidence>